<evidence type="ECO:0000313" key="10">
    <source>
        <dbReference type="Proteomes" id="UP001302349"/>
    </source>
</evidence>
<accession>A0ABZ0IYH3</accession>
<dbReference type="Gene3D" id="1.20.1250.20">
    <property type="entry name" value="MFS general substrate transporter like domains"/>
    <property type="match status" value="1"/>
</dbReference>
<protein>
    <submittedName>
        <fullName evidence="9">MFS transporter</fullName>
    </submittedName>
</protein>
<evidence type="ECO:0000256" key="7">
    <source>
        <dbReference type="SAM" id="Phobius"/>
    </source>
</evidence>
<evidence type="ECO:0000259" key="8">
    <source>
        <dbReference type="PROSITE" id="PS50850"/>
    </source>
</evidence>
<dbReference type="PANTHER" id="PTHR23517">
    <property type="entry name" value="RESISTANCE PROTEIN MDTM, PUTATIVE-RELATED-RELATED"/>
    <property type="match status" value="1"/>
</dbReference>
<proteinExistence type="predicted"/>
<dbReference type="SUPFAM" id="SSF103473">
    <property type="entry name" value="MFS general substrate transporter"/>
    <property type="match status" value="1"/>
</dbReference>
<evidence type="ECO:0000256" key="6">
    <source>
        <dbReference type="ARBA" id="ARBA00023136"/>
    </source>
</evidence>
<feature type="transmembrane region" description="Helical" evidence="7">
    <location>
        <begin position="55"/>
        <end position="75"/>
    </location>
</feature>
<feature type="transmembrane region" description="Helical" evidence="7">
    <location>
        <begin position="255"/>
        <end position="274"/>
    </location>
</feature>
<feature type="transmembrane region" description="Helical" evidence="7">
    <location>
        <begin position="310"/>
        <end position="331"/>
    </location>
</feature>
<feature type="transmembrane region" description="Helical" evidence="7">
    <location>
        <begin position="171"/>
        <end position="191"/>
    </location>
</feature>
<dbReference type="Pfam" id="PF07690">
    <property type="entry name" value="MFS_1"/>
    <property type="match status" value="1"/>
</dbReference>
<evidence type="ECO:0000256" key="4">
    <source>
        <dbReference type="ARBA" id="ARBA00022692"/>
    </source>
</evidence>
<evidence type="ECO:0000256" key="2">
    <source>
        <dbReference type="ARBA" id="ARBA00022448"/>
    </source>
</evidence>
<feature type="transmembrane region" description="Helical" evidence="7">
    <location>
        <begin position="375"/>
        <end position="395"/>
    </location>
</feature>
<evidence type="ECO:0000313" key="9">
    <source>
        <dbReference type="EMBL" id="WOK08721.1"/>
    </source>
</evidence>
<evidence type="ECO:0000256" key="3">
    <source>
        <dbReference type="ARBA" id="ARBA00022475"/>
    </source>
</evidence>
<dbReference type="EMBL" id="CP136051">
    <property type="protein sequence ID" value="WOK08721.1"/>
    <property type="molecule type" value="Genomic_DNA"/>
</dbReference>
<dbReference type="PRINTS" id="PR01035">
    <property type="entry name" value="TCRTETA"/>
</dbReference>
<organism evidence="9 10">
    <name type="scientific">Imperialibacter roseus</name>
    <dbReference type="NCBI Taxonomy" id="1324217"/>
    <lineage>
        <taxon>Bacteria</taxon>
        <taxon>Pseudomonadati</taxon>
        <taxon>Bacteroidota</taxon>
        <taxon>Cytophagia</taxon>
        <taxon>Cytophagales</taxon>
        <taxon>Flammeovirgaceae</taxon>
        <taxon>Imperialibacter</taxon>
    </lineage>
</organism>
<dbReference type="InterPro" id="IPR036259">
    <property type="entry name" value="MFS_trans_sf"/>
</dbReference>
<dbReference type="InterPro" id="IPR011701">
    <property type="entry name" value="MFS"/>
</dbReference>
<reference evidence="9 10" key="1">
    <citation type="journal article" date="2023" name="Microbiol. Resour. Announc.">
        <title>Complete Genome Sequence of Imperialibacter roseus strain P4T.</title>
        <authorList>
            <person name="Tizabi D.R."/>
            <person name="Bachvaroff T."/>
            <person name="Hill R.T."/>
        </authorList>
    </citation>
    <scope>NUCLEOTIDE SEQUENCE [LARGE SCALE GENOMIC DNA]</scope>
    <source>
        <strain evidence="9 10">P4T</strain>
    </source>
</reference>
<keyword evidence="6 7" id="KW-0472">Membrane</keyword>
<dbReference type="InterPro" id="IPR020846">
    <property type="entry name" value="MFS_dom"/>
</dbReference>
<dbReference type="InterPro" id="IPR001958">
    <property type="entry name" value="Tet-R_TetA/multi-R_MdtG-like"/>
</dbReference>
<keyword evidence="10" id="KW-1185">Reference proteome</keyword>
<dbReference type="PROSITE" id="PS50850">
    <property type="entry name" value="MFS"/>
    <property type="match status" value="1"/>
</dbReference>
<keyword evidence="3" id="KW-1003">Cell membrane</keyword>
<feature type="transmembrane region" description="Helical" evidence="7">
    <location>
        <begin position="219"/>
        <end position="243"/>
    </location>
</feature>
<keyword evidence="5 7" id="KW-1133">Transmembrane helix</keyword>
<evidence type="ECO:0000256" key="5">
    <source>
        <dbReference type="ARBA" id="ARBA00022989"/>
    </source>
</evidence>
<feature type="transmembrane region" description="Helical" evidence="7">
    <location>
        <begin position="148"/>
        <end position="165"/>
    </location>
</feature>
<keyword evidence="4 7" id="KW-0812">Transmembrane</keyword>
<keyword evidence="2" id="KW-0813">Transport</keyword>
<sequence>MTRVLTLYKNAFGGLSQAAWILALVMLINRSGSMVVPFLSVYLTASLGFDLEQAGILLSLFGIGSIAGAFIGGWLTDKVGHFWVQFFSLVGGGSLFFFVANLTEFLPLCMGIFSVSAVSEMLRPANSSSVAHYARPENVTRAFSLNRMAINLGYSFGPAVGGILATFSYNLLFVVDGITCISAGVLFFFYFKNKKGNEQKEDENKATSSPLNALKDWRFVLFVLLVLSFATVFFQLFMTLPLYYKEVYKLPESQIGLLIGLNGFIVFLLEMIIVYSVGERLSIRRLVMIGSLLNGLAFIILNLLHSEPILYVAVLIISFAEIMAMPFMATYTVQRSGPKTRGIYMGMYSFAYSAAFVLAPALGTNIVRAFDFTTLWWVCGVLSIGTSLGFFLLLAPVKQKI</sequence>
<gene>
    <name evidence="9" type="ORF">RT717_08740</name>
</gene>
<dbReference type="Proteomes" id="UP001302349">
    <property type="component" value="Chromosome"/>
</dbReference>
<feature type="transmembrane region" description="Helical" evidence="7">
    <location>
        <begin position="95"/>
        <end position="118"/>
    </location>
</feature>
<feature type="transmembrane region" description="Helical" evidence="7">
    <location>
        <begin position="20"/>
        <end position="43"/>
    </location>
</feature>
<feature type="transmembrane region" description="Helical" evidence="7">
    <location>
        <begin position="286"/>
        <end position="304"/>
    </location>
</feature>
<dbReference type="RefSeq" id="WP_317491354.1">
    <property type="nucleotide sequence ID" value="NZ_CP136051.1"/>
</dbReference>
<comment type="subcellular location">
    <subcellularLocation>
        <location evidence="1">Cell membrane</location>
        <topology evidence="1">Multi-pass membrane protein</topology>
    </subcellularLocation>
</comment>
<evidence type="ECO:0000256" key="1">
    <source>
        <dbReference type="ARBA" id="ARBA00004651"/>
    </source>
</evidence>
<feature type="domain" description="Major facilitator superfamily (MFS) profile" evidence="8">
    <location>
        <begin position="18"/>
        <end position="398"/>
    </location>
</feature>
<feature type="transmembrane region" description="Helical" evidence="7">
    <location>
        <begin position="343"/>
        <end position="363"/>
    </location>
</feature>
<dbReference type="InterPro" id="IPR050171">
    <property type="entry name" value="MFS_Transporters"/>
</dbReference>
<name>A0ABZ0IYH3_9BACT</name>